<proteinExistence type="predicted"/>
<evidence type="ECO:0000313" key="4">
    <source>
        <dbReference type="Proteomes" id="UP000620124"/>
    </source>
</evidence>
<keyword evidence="1" id="KW-0472">Membrane</keyword>
<dbReference type="OrthoDB" id="5348716at2759"/>
<comment type="caution">
    <text evidence="3">The sequence shown here is derived from an EMBL/GenBank/DDBJ whole genome shotgun (WGS) entry which is preliminary data.</text>
</comment>
<feature type="signal peptide" evidence="2">
    <location>
        <begin position="1"/>
        <end position="19"/>
    </location>
</feature>
<evidence type="ECO:0000256" key="2">
    <source>
        <dbReference type="SAM" id="SignalP"/>
    </source>
</evidence>
<feature type="chain" id="PRO_5034526173" evidence="2">
    <location>
        <begin position="20"/>
        <end position="323"/>
    </location>
</feature>
<protein>
    <submittedName>
        <fullName evidence="3">Uncharacterized protein</fullName>
    </submittedName>
</protein>
<evidence type="ECO:0000313" key="3">
    <source>
        <dbReference type="EMBL" id="KAF7339181.1"/>
    </source>
</evidence>
<gene>
    <name evidence="3" type="ORF">MVEN_01995400</name>
</gene>
<keyword evidence="4" id="KW-1185">Reference proteome</keyword>
<feature type="transmembrane region" description="Helical" evidence="1">
    <location>
        <begin position="192"/>
        <end position="213"/>
    </location>
</feature>
<keyword evidence="2" id="KW-0732">Signal</keyword>
<dbReference type="AlphaFoldDB" id="A0A8H6XES2"/>
<reference evidence="3" key="1">
    <citation type="submission" date="2020-05" db="EMBL/GenBank/DDBJ databases">
        <title>Mycena genomes resolve the evolution of fungal bioluminescence.</title>
        <authorList>
            <person name="Tsai I.J."/>
        </authorList>
    </citation>
    <scope>NUCLEOTIDE SEQUENCE</scope>
    <source>
        <strain evidence="3">CCC161011</strain>
    </source>
</reference>
<dbReference type="Proteomes" id="UP000620124">
    <property type="component" value="Unassembled WGS sequence"/>
</dbReference>
<keyword evidence="1" id="KW-0812">Transmembrane</keyword>
<organism evidence="3 4">
    <name type="scientific">Mycena venus</name>
    <dbReference type="NCBI Taxonomy" id="2733690"/>
    <lineage>
        <taxon>Eukaryota</taxon>
        <taxon>Fungi</taxon>
        <taxon>Dikarya</taxon>
        <taxon>Basidiomycota</taxon>
        <taxon>Agaricomycotina</taxon>
        <taxon>Agaricomycetes</taxon>
        <taxon>Agaricomycetidae</taxon>
        <taxon>Agaricales</taxon>
        <taxon>Marasmiineae</taxon>
        <taxon>Mycenaceae</taxon>
        <taxon>Mycena</taxon>
    </lineage>
</organism>
<name>A0A8H6XES2_9AGAR</name>
<sequence>MKAPIPLAVLIGLSITAHAICPGFNFAIGSIISLGEGVNRWNVYNGSCIVVDGLTTAKNPCTQGMFGCSTAPIFFDQYTSSVTGLKYTCLRDPNSEVCGNDVISVCVRAILAAILAILIESLIVGLKCADGSVLSIPSASASASLSAPASSNPSRTVFSAPASSTVFSAPTSSTVFSAPASSSASTLRVGTIAGGVVAGMMGGAILILLIIFCRRKRTSTIISPMTPMITSPMTPTITSPYDSHDYLPHDFHDYLPHLCVSSHYRIIRVPFPLDRYCQAFSHTFRGVSAENGEREGIEVADDWLIVFIWNRWGGRVGRTPARL</sequence>
<dbReference type="EMBL" id="JACAZI010000020">
    <property type="protein sequence ID" value="KAF7339181.1"/>
    <property type="molecule type" value="Genomic_DNA"/>
</dbReference>
<accession>A0A8H6XES2</accession>
<keyword evidence="1" id="KW-1133">Transmembrane helix</keyword>
<evidence type="ECO:0000256" key="1">
    <source>
        <dbReference type="SAM" id="Phobius"/>
    </source>
</evidence>